<reference evidence="2 4" key="1">
    <citation type="submission" date="2016-01" db="EMBL/GenBank/DDBJ databases">
        <title>Whole genome sequencing of Myroides marinus L41.</title>
        <authorList>
            <person name="Hong K.W."/>
        </authorList>
    </citation>
    <scope>NUCLEOTIDE SEQUENCE [LARGE SCALE GENOMIC DNA]</scope>
    <source>
        <strain evidence="2 4">L41</strain>
    </source>
</reference>
<evidence type="ECO:0000313" key="2">
    <source>
        <dbReference type="EMBL" id="KZE82117.1"/>
    </source>
</evidence>
<reference evidence="3 5" key="2">
    <citation type="submission" date="2016-10" db="EMBL/GenBank/DDBJ databases">
        <authorList>
            <person name="de Groot N.N."/>
        </authorList>
    </citation>
    <scope>NUCLEOTIDE SEQUENCE [LARGE SCALE GENOMIC DNA]</scope>
    <source>
        <strain evidence="3 5">DSM 23048</strain>
    </source>
</reference>
<dbReference type="EMBL" id="FNYS01000011">
    <property type="protein sequence ID" value="SEJ07486.1"/>
    <property type="molecule type" value="Genomic_DNA"/>
</dbReference>
<evidence type="ECO:0008006" key="6">
    <source>
        <dbReference type="Google" id="ProtNLM"/>
    </source>
</evidence>
<dbReference type="RefSeq" id="WP_038987917.1">
    <property type="nucleotide sequence ID" value="NZ_FNYS01000011.1"/>
</dbReference>
<dbReference type="AlphaFoldDB" id="A0A163ZN91"/>
<name>A0A163ZN91_9FLAO</name>
<accession>A0A163ZN91</accession>
<proteinExistence type="predicted"/>
<dbReference type="GeneID" id="82257569"/>
<evidence type="ECO:0000313" key="5">
    <source>
        <dbReference type="Proteomes" id="UP000183077"/>
    </source>
</evidence>
<gene>
    <name evidence="2" type="ORF">AV926_07430</name>
    <name evidence="3" type="ORF">SAMN04488018_11141</name>
</gene>
<feature type="coiled-coil region" evidence="1">
    <location>
        <begin position="1"/>
        <end position="49"/>
    </location>
</feature>
<dbReference type="Proteomes" id="UP000183077">
    <property type="component" value="Unassembled WGS sequence"/>
</dbReference>
<keyword evidence="4" id="KW-1185">Reference proteome</keyword>
<evidence type="ECO:0000256" key="1">
    <source>
        <dbReference type="SAM" id="Coils"/>
    </source>
</evidence>
<keyword evidence="1" id="KW-0175">Coiled coil</keyword>
<organism evidence="2 4">
    <name type="scientific">Myroides marinus</name>
    <dbReference type="NCBI Taxonomy" id="703342"/>
    <lineage>
        <taxon>Bacteria</taxon>
        <taxon>Pseudomonadati</taxon>
        <taxon>Bacteroidota</taxon>
        <taxon>Flavobacteriia</taxon>
        <taxon>Flavobacteriales</taxon>
        <taxon>Flavobacteriaceae</taxon>
        <taxon>Myroides</taxon>
    </lineage>
</organism>
<evidence type="ECO:0000313" key="4">
    <source>
        <dbReference type="Proteomes" id="UP000076630"/>
    </source>
</evidence>
<dbReference type="Proteomes" id="UP000076630">
    <property type="component" value="Unassembled WGS sequence"/>
</dbReference>
<dbReference type="OrthoDB" id="1467932at2"/>
<sequence length="96" mass="10989">MSELTDIINSLEVKFAKLMQRLGALEAENKQLKNSLLLAQEEIQKNEAQLDSIYKKYESIQLANSLLGSEENRRDTKLKINSLIKEIDQCIAHLTK</sequence>
<evidence type="ECO:0000313" key="3">
    <source>
        <dbReference type="EMBL" id="SEJ07486.1"/>
    </source>
</evidence>
<dbReference type="EMBL" id="LQNU01000048">
    <property type="protein sequence ID" value="KZE82117.1"/>
    <property type="molecule type" value="Genomic_DNA"/>
</dbReference>
<protein>
    <recommendedName>
        <fullName evidence="6">Mis12-Mtw1 protein family</fullName>
    </recommendedName>
</protein>